<keyword evidence="3" id="KW-1185">Reference proteome</keyword>
<dbReference type="Pfam" id="PF10545">
    <property type="entry name" value="MADF_DNA_bdg"/>
    <property type="match status" value="1"/>
</dbReference>
<evidence type="ECO:0000313" key="3">
    <source>
        <dbReference type="Proteomes" id="UP000792457"/>
    </source>
</evidence>
<protein>
    <recommendedName>
        <fullName evidence="1">MADF domain-containing protein</fullName>
    </recommendedName>
</protein>
<gene>
    <name evidence="2" type="ORF">J437_LFUL005226</name>
</gene>
<name>A0A8K0P6F0_LADFU</name>
<reference evidence="2" key="1">
    <citation type="submission" date="2013-04" db="EMBL/GenBank/DDBJ databases">
        <authorList>
            <person name="Qu J."/>
            <person name="Murali S.C."/>
            <person name="Bandaranaike D."/>
            <person name="Bellair M."/>
            <person name="Blankenburg K."/>
            <person name="Chao H."/>
            <person name="Dinh H."/>
            <person name="Doddapaneni H."/>
            <person name="Downs B."/>
            <person name="Dugan-Rocha S."/>
            <person name="Elkadiri S."/>
            <person name="Gnanaolivu R.D."/>
            <person name="Hernandez B."/>
            <person name="Javaid M."/>
            <person name="Jayaseelan J.C."/>
            <person name="Lee S."/>
            <person name="Li M."/>
            <person name="Ming W."/>
            <person name="Munidasa M."/>
            <person name="Muniz J."/>
            <person name="Nguyen L."/>
            <person name="Ongeri F."/>
            <person name="Osuji N."/>
            <person name="Pu L.-L."/>
            <person name="Puazo M."/>
            <person name="Qu C."/>
            <person name="Quiroz J."/>
            <person name="Raj R."/>
            <person name="Weissenberger G."/>
            <person name="Xin Y."/>
            <person name="Zou X."/>
            <person name="Han Y."/>
            <person name="Richards S."/>
            <person name="Worley K."/>
            <person name="Muzny D."/>
            <person name="Gibbs R."/>
        </authorList>
    </citation>
    <scope>NUCLEOTIDE SEQUENCE</scope>
    <source>
        <strain evidence="2">Sampled in the wild</strain>
    </source>
</reference>
<reference evidence="2" key="2">
    <citation type="submission" date="2017-10" db="EMBL/GenBank/DDBJ databases">
        <title>Ladona fulva Genome sequencing and assembly.</title>
        <authorList>
            <person name="Murali S."/>
            <person name="Richards S."/>
            <person name="Bandaranaike D."/>
            <person name="Bellair M."/>
            <person name="Blankenburg K."/>
            <person name="Chao H."/>
            <person name="Dinh H."/>
            <person name="Doddapaneni H."/>
            <person name="Dugan-Rocha S."/>
            <person name="Elkadiri S."/>
            <person name="Gnanaolivu R."/>
            <person name="Hernandez B."/>
            <person name="Skinner E."/>
            <person name="Javaid M."/>
            <person name="Lee S."/>
            <person name="Li M."/>
            <person name="Ming W."/>
            <person name="Munidasa M."/>
            <person name="Muniz J."/>
            <person name="Nguyen L."/>
            <person name="Hughes D."/>
            <person name="Osuji N."/>
            <person name="Pu L.-L."/>
            <person name="Puazo M."/>
            <person name="Qu C."/>
            <person name="Quiroz J."/>
            <person name="Raj R."/>
            <person name="Weissenberger G."/>
            <person name="Xin Y."/>
            <person name="Zou X."/>
            <person name="Han Y."/>
            <person name="Worley K."/>
            <person name="Muzny D."/>
            <person name="Gibbs R."/>
        </authorList>
    </citation>
    <scope>NUCLEOTIDE SEQUENCE</scope>
    <source>
        <strain evidence="2">Sampled in the wild</strain>
    </source>
</reference>
<dbReference type="PROSITE" id="PS51029">
    <property type="entry name" value="MADF"/>
    <property type="match status" value="1"/>
</dbReference>
<feature type="domain" description="MADF" evidence="1">
    <location>
        <begin position="10"/>
        <end position="68"/>
    </location>
</feature>
<accession>A0A8K0P6F0</accession>
<proteinExistence type="predicted"/>
<evidence type="ECO:0000313" key="2">
    <source>
        <dbReference type="EMBL" id="KAG8233898.1"/>
    </source>
</evidence>
<organism evidence="2 3">
    <name type="scientific">Ladona fulva</name>
    <name type="common">Scarce chaser dragonfly</name>
    <name type="synonym">Libellula fulva</name>
    <dbReference type="NCBI Taxonomy" id="123851"/>
    <lineage>
        <taxon>Eukaryota</taxon>
        <taxon>Metazoa</taxon>
        <taxon>Ecdysozoa</taxon>
        <taxon>Arthropoda</taxon>
        <taxon>Hexapoda</taxon>
        <taxon>Insecta</taxon>
        <taxon>Pterygota</taxon>
        <taxon>Palaeoptera</taxon>
        <taxon>Odonata</taxon>
        <taxon>Epiprocta</taxon>
        <taxon>Anisoptera</taxon>
        <taxon>Libelluloidea</taxon>
        <taxon>Libellulidae</taxon>
        <taxon>Ladona</taxon>
    </lineage>
</organism>
<dbReference type="Proteomes" id="UP000792457">
    <property type="component" value="Unassembled WGS sequence"/>
</dbReference>
<dbReference type="OrthoDB" id="6628055at2759"/>
<comment type="caution">
    <text evidence="2">The sequence shown here is derived from an EMBL/GenBank/DDBJ whole genome shotgun (WGS) entry which is preliminary data.</text>
</comment>
<dbReference type="AlphaFoldDB" id="A0A8K0P6F0"/>
<evidence type="ECO:0000259" key="1">
    <source>
        <dbReference type="PROSITE" id="PS51029"/>
    </source>
</evidence>
<dbReference type="EMBL" id="KZ308752">
    <property type="protein sequence ID" value="KAG8233898.1"/>
    <property type="molecule type" value="Genomic_DNA"/>
</dbReference>
<dbReference type="InterPro" id="IPR006578">
    <property type="entry name" value="MADF-dom"/>
</dbReference>
<sequence length="68" mass="8163">MEWSNELIFEFIGLYEKYPILWNPKHQGHRNTIDDAWLNIAREISTDVTVELLRKIPHGHMQKFVKKS</sequence>